<dbReference type="GO" id="GO:0008324">
    <property type="term" value="F:monoatomic cation transmembrane transporter activity"/>
    <property type="evidence" value="ECO:0007669"/>
    <property type="project" value="InterPro"/>
</dbReference>
<feature type="transmembrane region" description="Helical" evidence="9">
    <location>
        <begin position="275"/>
        <end position="294"/>
    </location>
</feature>
<dbReference type="GO" id="GO:0016020">
    <property type="term" value="C:membrane"/>
    <property type="evidence" value="ECO:0007669"/>
    <property type="project" value="UniProtKB-SubCell"/>
</dbReference>
<keyword evidence="5 9" id="KW-0812">Transmembrane</keyword>
<feature type="transmembrane region" description="Helical" evidence="9">
    <location>
        <begin position="125"/>
        <end position="146"/>
    </location>
</feature>
<keyword evidence="4" id="KW-0050">Antiport</keyword>
<protein>
    <submittedName>
        <fullName evidence="11">Potassium transporter</fullName>
    </submittedName>
</protein>
<evidence type="ECO:0000256" key="7">
    <source>
        <dbReference type="ARBA" id="ARBA00023065"/>
    </source>
</evidence>
<dbReference type="PANTHER" id="PTHR43562:SF1">
    <property type="entry name" value="NA(+)_H(+) ANTIPORTER YJBQ-RELATED"/>
    <property type="match status" value="1"/>
</dbReference>
<keyword evidence="6 9" id="KW-1133">Transmembrane helix</keyword>
<comment type="caution">
    <text evidence="11">The sequence shown here is derived from an EMBL/GenBank/DDBJ whole genome shotgun (WGS) entry which is preliminary data.</text>
</comment>
<dbReference type="GO" id="GO:0006813">
    <property type="term" value="P:potassium ion transport"/>
    <property type="evidence" value="ECO:0007669"/>
    <property type="project" value="InterPro"/>
</dbReference>
<dbReference type="InterPro" id="IPR038770">
    <property type="entry name" value="Na+/solute_symporter_sf"/>
</dbReference>
<evidence type="ECO:0000259" key="10">
    <source>
        <dbReference type="PROSITE" id="PS51202"/>
    </source>
</evidence>
<dbReference type="Gene3D" id="3.40.50.720">
    <property type="entry name" value="NAD(P)-binding Rossmann-like Domain"/>
    <property type="match status" value="1"/>
</dbReference>
<reference evidence="11 12" key="1">
    <citation type="submission" date="2019-08" db="EMBL/GenBank/DDBJ databases">
        <title>In-depth cultivation of the pig gut microbiome towards novel bacterial diversity and tailored functional studies.</title>
        <authorList>
            <person name="Wylensek D."/>
            <person name="Hitch T.C.A."/>
            <person name="Clavel T."/>
        </authorList>
    </citation>
    <scope>NUCLEOTIDE SEQUENCE [LARGE SCALE GENOMIC DNA]</scope>
    <source>
        <strain evidence="11 12">Bifido-178-WT-2B</strain>
    </source>
</reference>
<feature type="transmembrane region" description="Helical" evidence="9">
    <location>
        <begin position="229"/>
        <end position="255"/>
    </location>
</feature>
<dbReference type="Pfam" id="PF00999">
    <property type="entry name" value="Na_H_Exchanger"/>
    <property type="match status" value="1"/>
</dbReference>
<proteinExistence type="inferred from homology"/>
<feature type="transmembrane region" description="Helical" evidence="9">
    <location>
        <begin position="367"/>
        <end position="388"/>
    </location>
</feature>
<feature type="transmembrane region" description="Helical" evidence="9">
    <location>
        <begin position="99"/>
        <end position="119"/>
    </location>
</feature>
<dbReference type="Pfam" id="PF02254">
    <property type="entry name" value="TrkA_N"/>
    <property type="match status" value="1"/>
</dbReference>
<dbReference type="SUPFAM" id="SSF51735">
    <property type="entry name" value="NAD(P)-binding Rossmann-fold domains"/>
    <property type="match status" value="1"/>
</dbReference>
<feature type="transmembrane region" description="Helical" evidence="9">
    <location>
        <begin position="191"/>
        <end position="208"/>
    </location>
</feature>
<dbReference type="AlphaFoldDB" id="A0A6A8MF29"/>
<dbReference type="InterPro" id="IPR003148">
    <property type="entry name" value="RCK_N"/>
</dbReference>
<dbReference type="PANTHER" id="PTHR43562">
    <property type="entry name" value="NAPA-TYPE SODIUM/HYDROGEN ANTIPORTER"/>
    <property type="match status" value="1"/>
</dbReference>
<evidence type="ECO:0000256" key="1">
    <source>
        <dbReference type="ARBA" id="ARBA00004141"/>
    </source>
</evidence>
<keyword evidence="12" id="KW-1185">Reference proteome</keyword>
<evidence type="ECO:0000256" key="4">
    <source>
        <dbReference type="ARBA" id="ARBA00022449"/>
    </source>
</evidence>
<dbReference type="Gene3D" id="3.30.70.1450">
    <property type="entry name" value="Regulator of K+ conductance, C-terminal domain"/>
    <property type="match status" value="1"/>
</dbReference>
<evidence type="ECO:0000256" key="2">
    <source>
        <dbReference type="ARBA" id="ARBA00005551"/>
    </source>
</evidence>
<feature type="transmembrane region" description="Helical" evidence="9">
    <location>
        <begin position="334"/>
        <end position="355"/>
    </location>
</feature>
<keyword evidence="8 9" id="KW-0472">Membrane</keyword>
<dbReference type="Gene3D" id="1.20.1530.20">
    <property type="match status" value="1"/>
</dbReference>
<keyword evidence="7" id="KW-0406">Ion transport</keyword>
<dbReference type="RefSeq" id="WP_154549024.1">
    <property type="nucleotide sequence ID" value="NZ_VUMX01000018.1"/>
</dbReference>
<dbReference type="InterPro" id="IPR036721">
    <property type="entry name" value="RCK_C_sf"/>
</dbReference>
<dbReference type="InterPro" id="IPR006037">
    <property type="entry name" value="RCK_C"/>
</dbReference>
<dbReference type="OrthoDB" id="9793589at2"/>
<evidence type="ECO:0000256" key="6">
    <source>
        <dbReference type="ARBA" id="ARBA00022989"/>
    </source>
</evidence>
<comment type="subcellular location">
    <subcellularLocation>
        <location evidence="1">Membrane</location>
        <topology evidence="1">Multi-pass membrane protein</topology>
    </subcellularLocation>
</comment>
<evidence type="ECO:0000313" key="12">
    <source>
        <dbReference type="Proteomes" id="UP000438120"/>
    </source>
</evidence>
<dbReference type="EMBL" id="VUMX01000018">
    <property type="protein sequence ID" value="MST87414.1"/>
    <property type="molecule type" value="Genomic_DNA"/>
</dbReference>
<sequence>MEGFSLFLVVLLALVIPIVMARLQVTTVPTAVAEIIVGIVMGKSCFNVITPSDHLTFLSNLGVIILMFLSGMEINFDLLNPKKQSKARKSESGKQVKPLPAAIAAFSGVAVLSLALAYAMKAAGLFGDVALAAIIFMTVALGVVIATLKEKEILGRPIGQTILLTAVLGEVIPLLLLTIYSTINGGDAKKLWLIILLFVAAIILLKRFKRPYLWFAKVTKATTQLDIRLAFFLIFALVTVAESVGAENILGAFLAGMVMKLLEPTEATKDKLTSIGYGFFIPFFFIKTGVNLNLKLLFANPQALMLLPVLVICFFLAKAPVSLVYMRLFNKRNAFAGGFLTATTITIVLPALQVARDLKAITATQSSAFILAAVIVCIVCPIVFNATFELSPADKLKDKVTIFGMNALTSTVFQDLHDSWYSVQMLTCDPEKYRTYQSKVPGLKLLDKVEPAVLEAAGAFDADIFVAGHHDDQLNLELGLAAKKAGVKRVIVRQRQPNAEVMARLDEAGIESFSVNNLRGALLAALIESPAVYHIITDVNNALYDVVVKNSAYTGRQLMDWDFIDQITVSRIKRGNKWISPHGSTVVEPGDELIYSGPWREADKIHEILSRN</sequence>
<feature type="domain" description="RCK C-terminal" evidence="10">
    <location>
        <begin position="530"/>
        <end position="611"/>
    </location>
</feature>
<feature type="transmembrane region" description="Helical" evidence="9">
    <location>
        <begin position="158"/>
        <end position="179"/>
    </location>
</feature>
<evidence type="ECO:0000256" key="8">
    <source>
        <dbReference type="ARBA" id="ARBA00023136"/>
    </source>
</evidence>
<dbReference type="Proteomes" id="UP000438120">
    <property type="component" value="Unassembled WGS sequence"/>
</dbReference>
<feature type="transmembrane region" description="Helical" evidence="9">
    <location>
        <begin position="57"/>
        <end position="78"/>
    </location>
</feature>
<comment type="similarity">
    <text evidence="2">Belongs to the monovalent cation:proton antiporter 2 (CPA2) transporter (TC 2.A.37) family.</text>
</comment>
<evidence type="ECO:0000313" key="11">
    <source>
        <dbReference type="EMBL" id="MST87414.1"/>
    </source>
</evidence>
<organism evidence="11 12">
    <name type="scientific">Lactobacillus porci</name>
    <dbReference type="NCBI Taxonomy" id="2012477"/>
    <lineage>
        <taxon>Bacteria</taxon>
        <taxon>Bacillati</taxon>
        <taxon>Bacillota</taxon>
        <taxon>Bacilli</taxon>
        <taxon>Lactobacillales</taxon>
        <taxon>Lactobacillaceae</taxon>
        <taxon>Lactobacillus</taxon>
    </lineage>
</organism>
<evidence type="ECO:0000256" key="5">
    <source>
        <dbReference type="ARBA" id="ARBA00022692"/>
    </source>
</evidence>
<gene>
    <name evidence="11" type="ORF">FYJ62_07150</name>
</gene>
<dbReference type="GO" id="GO:0015297">
    <property type="term" value="F:antiporter activity"/>
    <property type="evidence" value="ECO:0007669"/>
    <property type="project" value="UniProtKB-KW"/>
</dbReference>
<dbReference type="GO" id="GO:1902600">
    <property type="term" value="P:proton transmembrane transport"/>
    <property type="evidence" value="ECO:0007669"/>
    <property type="project" value="InterPro"/>
</dbReference>
<name>A0A6A8MF29_9LACO</name>
<dbReference type="Pfam" id="PF02080">
    <property type="entry name" value="TrkA_C"/>
    <property type="match status" value="1"/>
</dbReference>
<dbReference type="SUPFAM" id="SSF116726">
    <property type="entry name" value="TrkA C-terminal domain-like"/>
    <property type="match status" value="1"/>
</dbReference>
<feature type="transmembrane region" description="Helical" evidence="9">
    <location>
        <begin position="306"/>
        <end position="328"/>
    </location>
</feature>
<dbReference type="InterPro" id="IPR006153">
    <property type="entry name" value="Cation/H_exchanger_TM"/>
</dbReference>
<evidence type="ECO:0000256" key="3">
    <source>
        <dbReference type="ARBA" id="ARBA00022448"/>
    </source>
</evidence>
<dbReference type="InterPro" id="IPR036291">
    <property type="entry name" value="NAD(P)-bd_dom_sf"/>
</dbReference>
<accession>A0A6A8MF29</accession>
<evidence type="ECO:0000256" key="9">
    <source>
        <dbReference type="SAM" id="Phobius"/>
    </source>
</evidence>
<keyword evidence="3" id="KW-0813">Transport</keyword>
<dbReference type="PROSITE" id="PS51202">
    <property type="entry name" value="RCK_C"/>
    <property type="match status" value="1"/>
</dbReference>